<evidence type="ECO:0000313" key="3">
    <source>
        <dbReference type="Proteomes" id="UP000253606"/>
    </source>
</evidence>
<protein>
    <submittedName>
        <fullName evidence="2">Uncharacterized protein</fullName>
    </submittedName>
</protein>
<evidence type="ECO:0000313" key="2">
    <source>
        <dbReference type="EMBL" id="AXC12269.1"/>
    </source>
</evidence>
<organism evidence="2 3">
    <name type="scientific">Acidisarcina polymorpha</name>
    <dbReference type="NCBI Taxonomy" id="2211140"/>
    <lineage>
        <taxon>Bacteria</taxon>
        <taxon>Pseudomonadati</taxon>
        <taxon>Acidobacteriota</taxon>
        <taxon>Terriglobia</taxon>
        <taxon>Terriglobales</taxon>
        <taxon>Acidobacteriaceae</taxon>
        <taxon>Acidisarcina</taxon>
    </lineage>
</organism>
<keyword evidence="3" id="KW-1185">Reference proteome</keyword>
<evidence type="ECO:0000256" key="1">
    <source>
        <dbReference type="SAM" id="MobiDB-lite"/>
    </source>
</evidence>
<feature type="compositionally biased region" description="Basic and acidic residues" evidence="1">
    <location>
        <begin position="17"/>
        <end position="45"/>
    </location>
</feature>
<dbReference type="EMBL" id="CP030840">
    <property type="protein sequence ID" value="AXC12269.1"/>
    <property type="molecule type" value="Genomic_DNA"/>
</dbReference>
<name>A0A2Z5FZS0_9BACT</name>
<gene>
    <name evidence="2" type="ORF">ACPOL_2967</name>
</gene>
<proteinExistence type="predicted"/>
<feature type="region of interest" description="Disordered" evidence="1">
    <location>
        <begin position="1"/>
        <end position="45"/>
    </location>
</feature>
<reference evidence="2 3" key="1">
    <citation type="journal article" date="2018" name="Front. Microbiol.">
        <title>Hydrolytic Capabilities as a Key to Environmental Success: Chitinolytic and Cellulolytic Acidobacteria From Acidic Sub-arctic Soils and Boreal Peatlands.</title>
        <authorList>
            <person name="Belova S.E."/>
            <person name="Ravin N.V."/>
            <person name="Pankratov T.A."/>
            <person name="Rakitin A.L."/>
            <person name="Ivanova A.A."/>
            <person name="Beletsky A.V."/>
            <person name="Mardanov A.V."/>
            <person name="Sinninghe Damste J.S."/>
            <person name="Dedysh S.N."/>
        </authorList>
    </citation>
    <scope>NUCLEOTIDE SEQUENCE [LARGE SCALE GENOMIC DNA]</scope>
    <source>
        <strain evidence="2 3">SBC82</strain>
    </source>
</reference>
<dbReference type="Proteomes" id="UP000253606">
    <property type="component" value="Chromosome"/>
</dbReference>
<dbReference type="KEGG" id="abas:ACPOL_2967"/>
<accession>A0A2Z5FZS0</accession>
<sequence length="45" mass="5126">MQSAKDQDTGVSIPPEKAQEHLGHAGFRRVDAQHSRMESYRAQHH</sequence>
<dbReference type="AlphaFoldDB" id="A0A2Z5FZS0"/>